<organism evidence="1 2">
    <name type="scientific">Irpex rosettiformis</name>
    <dbReference type="NCBI Taxonomy" id="378272"/>
    <lineage>
        <taxon>Eukaryota</taxon>
        <taxon>Fungi</taxon>
        <taxon>Dikarya</taxon>
        <taxon>Basidiomycota</taxon>
        <taxon>Agaricomycotina</taxon>
        <taxon>Agaricomycetes</taxon>
        <taxon>Polyporales</taxon>
        <taxon>Irpicaceae</taxon>
        <taxon>Irpex</taxon>
    </lineage>
</organism>
<sequence length="987" mass="104908">MATWSSYSSSHSLLSLLFTLWWLAVIILAQPPTGWTTSPFNPPSLPLAVKNPYLNAWAPLAGVSAAASQAWPRSYLPLINELEWFASIRVDGATYKLLGEVSLPNVTQANQTGFTFTPTQTLYTLACGSVSVELDFVTPIEAMDLVRLSTPFSYLQITASSSDGKPHSVQVYSDISGAWIAGDLSQVSGWAVDDSDEFHFVSLQRQLQNPVPFTEVFNRPQDATVYYAANKSDSLSWQIGPSQDTRLSFANGTKLSSSIQTGKDAIGPPSTNNTILGLAIDLGTIQSQNKSAVFALGIVRDPVMQYTNGQGKTENRTGYYWSKFANINNVMADVLEHFPDALASANALDASISQAAQIYGSDYANLLSLSTRQAMAAIEYTLPKGSSSDPGQLNTSDIKAFVKDMGYVGTADPPTSDLTHPASVNPVDVMYAAMPAYLYLNPNILGYLLRPLLEFQDSAQYTNPYAAQNLGSSFPNATGNTKAHNQGIEQSANMLIMSLAHAQVSGDGSLLTQHYHLLNEWGNYLIQSALNPQQQVTSLSDGVSNTLGSVNNQTNLALKGIIGIGAMAKIAEALDRLEDAQRYSDAVSTYASQWKSLALVGGQPIASLGSSTEPGFLYNLFADSLLGLNITDSTVYNDFTTLLSLETSIGKSSFGIPLQTTSTTARADWMLFAAAITTDPNVRTSIISQVVRYNSQSLIGANQPFPVVYNANTGEQGPVGQGSPAVGAMYAPLALTISKKTISSNNTAGSSGGDSGTSHNNQGNSGGSTASHLSSGAIAGIVVGCVVLVCGLVVLLWVLYRKRNTNKGGPSLILDMDELPHGSSTQNSINTSYVLHPYSYGTPGYPSDTTPLTSQVVSGPSSYSQTSSGILPNPHSVAGESIEPSTSVGSPVSANGGGSSRDTQRNGTQVNSELLSEMSRLREEVSRMRSAVEQGNAPPPEYSVNQGELWQEEAPYVTPISGDYLDSTDPVHEPLPVLPPSVTLSKS</sequence>
<gene>
    <name evidence="1" type="ORF">BDY19DRAFT_195871</name>
</gene>
<comment type="caution">
    <text evidence="1">The sequence shown here is derived from an EMBL/GenBank/DDBJ whole genome shotgun (WGS) entry which is preliminary data.</text>
</comment>
<evidence type="ECO:0000313" key="2">
    <source>
        <dbReference type="Proteomes" id="UP001055072"/>
    </source>
</evidence>
<accession>A0ACB8U2S9</accession>
<proteinExistence type="predicted"/>
<reference evidence="1" key="1">
    <citation type="journal article" date="2021" name="Environ. Microbiol.">
        <title>Gene family expansions and transcriptome signatures uncover fungal adaptations to wood decay.</title>
        <authorList>
            <person name="Hage H."/>
            <person name="Miyauchi S."/>
            <person name="Viragh M."/>
            <person name="Drula E."/>
            <person name="Min B."/>
            <person name="Chaduli D."/>
            <person name="Navarro D."/>
            <person name="Favel A."/>
            <person name="Norest M."/>
            <person name="Lesage-Meessen L."/>
            <person name="Balint B."/>
            <person name="Merenyi Z."/>
            <person name="de Eugenio L."/>
            <person name="Morin E."/>
            <person name="Martinez A.T."/>
            <person name="Baldrian P."/>
            <person name="Stursova M."/>
            <person name="Martinez M.J."/>
            <person name="Novotny C."/>
            <person name="Magnuson J.K."/>
            <person name="Spatafora J.W."/>
            <person name="Maurice S."/>
            <person name="Pangilinan J."/>
            <person name="Andreopoulos W."/>
            <person name="LaButti K."/>
            <person name="Hundley H."/>
            <person name="Na H."/>
            <person name="Kuo A."/>
            <person name="Barry K."/>
            <person name="Lipzen A."/>
            <person name="Henrissat B."/>
            <person name="Riley R."/>
            <person name="Ahrendt S."/>
            <person name="Nagy L.G."/>
            <person name="Grigoriev I.V."/>
            <person name="Martin F."/>
            <person name="Rosso M.N."/>
        </authorList>
    </citation>
    <scope>NUCLEOTIDE SEQUENCE</scope>
    <source>
        <strain evidence="1">CBS 384.51</strain>
    </source>
</reference>
<name>A0ACB8U2S9_9APHY</name>
<keyword evidence="2" id="KW-1185">Reference proteome</keyword>
<protein>
    <submittedName>
        <fullName evidence="1">Uncharacterized protein</fullName>
    </submittedName>
</protein>
<dbReference type="Proteomes" id="UP001055072">
    <property type="component" value="Unassembled WGS sequence"/>
</dbReference>
<evidence type="ECO:0000313" key="1">
    <source>
        <dbReference type="EMBL" id="KAI0088389.1"/>
    </source>
</evidence>
<dbReference type="EMBL" id="MU274914">
    <property type="protein sequence ID" value="KAI0088389.1"/>
    <property type="molecule type" value="Genomic_DNA"/>
</dbReference>